<evidence type="ECO:0000256" key="8">
    <source>
        <dbReference type="ARBA" id="ARBA00023136"/>
    </source>
</evidence>
<dbReference type="GO" id="GO:0005524">
    <property type="term" value="F:ATP binding"/>
    <property type="evidence" value="ECO:0007669"/>
    <property type="project" value="UniProtKB-KW"/>
</dbReference>
<dbReference type="InterPro" id="IPR036640">
    <property type="entry name" value="ABC1_TM_sf"/>
</dbReference>
<comment type="subcellular location">
    <subcellularLocation>
        <location evidence="1">Cell membrane</location>
        <topology evidence="1">Multi-pass membrane protein</topology>
    </subcellularLocation>
</comment>
<evidence type="ECO:0000256" key="3">
    <source>
        <dbReference type="ARBA" id="ARBA00022475"/>
    </source>
</evidence>
<feature type="transmembrane region" description="Helical" evidence="9">
    <location>
        <begin position="15"/>
        <end position="35"/>
    </location>
</feature>
<keyword evidence="13" id="KW-1185">Reference proteome</keyword>
<dbReference type="GO" id="GO:0016887">
    <property type="term" value="F:ATP hydrolysis activity"/>
    <property type="evidence" value="ECO:0007669"/>
    <property type="project" value="InterPro"/>
</dbReference>
<keyword evidence="4 9" id="KW-0812">Transmembrane</keyword>
<name>A0A6N8I5C5_9FIRM</name>
<dbReference type="PANTHER" id="PTHR43394:SF1">
    <property type="entry name" value="ATP-BINDING CASSETTE SUB-FAMILY B MEMBER 10, MITOCHONDRIAL"/>
    <property type="match status" value="1"/>
</dbReference>
<dbReference type="FunFam" id="3.40.50.300:FF:000221">
    <property type="entry name" value="Multidrug ABC transporter ATP-binding protein"/>
    <property type="match status" value="1"/>
</dbReference>
<dbReference type="PANTHER" id="PTHR43394">
    <property type="entry name" value="ATP-DEPENDENT PERMEASE MDL1, MITOCHONDRIAL"/>
    <property type="match status" value="1"/>
</dbReference>
<comment type="caution">
    <text evidence="12">The sequence shown here is derived from an EMBL/GenBank/DDBJ whole genome shotgun (WGS) entry which is preliminary data.</text>
</comment>
<dbReference type="InterPro" id="IPR003593">
    <property type="entry name" value="AAA+_ATPase"/>
</dbReference>
<dbReference type="Proteomes" id="UP000469440">
    <property type="component" value="Unassembled WGS sequence"/>
</dbReference>
<evidence type="ECO:0000256" key="6">
    <source>
        <dbReference type="ARBA" id="ARBA00022840"/>
    </source>
</evidence>
<dbReference type="PROSITE" id="PS50929">
    <property type="entry name" value="ABC_TM1F"/>
    <property type="match status" value="1"/>
</dbReference>
<evidence type="ECO:0000259" key="11">
    <source>
        <dbReference type="PROSITE" id="PS50929"/>
    </source>
</evidence>
<dbReference type="SMART" id="SM00382">
    <property type="entry name" value="AAA"/>
    <property type="match status" value="1"/>
</dbReference>
<dbReference type="CDD" id="cd18542">
    <property type="entry name" value="ABC_6TM_YknU_like"/>
    <property type="match status" value="1"/>
</dbReference>
<evidence type="ECO:0000256" key="9">
    <source>
        <dbReference type="SAM" id="Phobius"/>
    </source>
</evidence>
<keyword evidence="3" id="KW-1003">Cell membrane</keyword>
<evidence type="ECO:0000259" key="10">
    <source>
        <dbReference type="PROSITE" id="PS50893"/>
    </source>
</evidence>
<dbReference type="Gene3D" id="3.40.50.300">
    <property type="entry name" value="P-loop containing nucleotide triphosphate hydrolases"/>
    <property type="match status" value="1"/>
</dbReference>
<dbReference type="OrthoDB" id="9762778at2"/>
<dbReference type="SUPFAM" id="SSF90123">
    <property type="entry name" value="ABC transporter transmembrane region"/>
    <property type="match status" value="1"/>
</dbReference>
<keyword evidence="6 12" id="KW-0067">ATP-binding</keyword>
<feature type="transmembrane region" description="Helical" evidence="9">
    <location>
        <begin position="262"/>
        <end position="283"/>
    </location>
</feature>
<accession>A0A6N8I5C5</accession>
<evidence type="ECO:0000256" key="5">
    <source>
        <dbReference type="ARBA" id="ARBA00022741"/>
    </source>
</evidence>
<dbReference type="InterPro" id="IPR003439">
    <property type="entry name" value="ABC_transporter-like_ATP-bd"/>
</dbReference>
<dbReference type="Pfam" id="PF00005">
    <property type="entry name" value="ABC_tran"/>
    <property type="match status" value="1"/>
</dbReference>
<reference evidence="12 13" key="1">
    <citation type="submission" date="2019-09" db="EMBL/GenBank/DDBJ databases">
        <title>Genome sequence of Clostridium sp. EA1.</title>
        <authorList>
            <person name="Poehlein A."/>
            <person name="Bengelsdorf F.R."/>
            <person name="Daniel R."/>
        </authorList>
    </citation>
    <scope>NUCLEOTIDE SEQUENCE [LARGE SCALE GENOMIC DNA]</scope>
    <source>
        <strain evidence="12 13">EA1</strain>
    </source>
</reference>
<dbReference type="PROSITE" id="PS00211">
    <property type="entry name" value="ABC_TRANSPORTER_1"/>
    <property type="match status" value="1"/>
</dbReference>
<dbReference type="RefSeq" id="WP_139104046.1">
    <property type="nucleotide sequence ID" value="NZ_VWXL01000100.1"/>
</dbReference>
<gene>
    <name evidence="12" type="ORF">CAFE_34550</name>
</gene>
<evidence type="ECO:0000313" key="13">
    <source>
        <dbReference type="Proteomes" id="UP000469440"/>
    </source>
</evidence>
<dbReference type="Pfam" id="PF00664">
    <property type="entry name" value="ABC_membrane"/>
    <property type="match status" value="1"/>
</dbReference>
<dbReference type="InterPro" id="IPR039421">
    <property type="entry name" value="Type_1_exporter"/>
</dbReference>
<evidence type="ECO:0000256" key="1">
    <source>
        <dbReference type="ARBA" id="ARBA00004651"/>
    </source>
</evidence>
<dbReference type="AlphaFoldDB" id="A0A6N8I5C5"/>
<evidence type="ECO:0000256" key="2">
    <source>
        <dbReference type="ARBA" id="ARBA00022448"/>
    </source>
</evidence>
<keyword evidence="2" id="KW-0813">Transport</keyword>
<dbReference type="InterPro" id="IPR017871">
    <property type="entry name" value="ABC_transporter-like_CS"/>
</dbReference>
<dbReference type="InterPro" id="IPR011527">
    <property type="entry name" value="ABC1_TM_dom"/>
</dbReference>
<feature type="transmembrane region" description="Helical" evidence="9">
    <location>
        <begin position="157"/>
        <end position="174"/>
    </location>
</feature>
<feature type="transmembrane region" description="Helical" evidence="9">
    <location>
        <begin position="180"/>
        <end position="198"/>
    </location>
</feature>
<dbReference type="SUPFAM" id="SSF52540">
    <property type="entry name" value="P-loop containing nucleoside triphosphate hydrolases"/>
    <property type="match status" value="1"/>
</dbReference>
<sequence>MKSKALVWHYLRKSVGFFAVALVFSILNTTLNSLIPQVVRVAVDFVTGEQTEDLPGLLTGILNSARARENPARSLLLFAAVILAVAVLSGVCNYLSRTGVANGSESFIKRLRDRLFLHIQRLPYSWHNQHQTGEIIQRCTSDVDVIRNFVSNQMLEVFRTAFLVILSISIMFSMNVTISLVALAFIPLVLMYSCIFYSKIAKRFRKADEAEGELSSTVQENLTGVRVVRAFGRERYEIDRFDERNDRFANLWIRLGGLLSTYWGLGDLITGLQILCVIVAGVMESVNGRITLGEFLAFVSYNTTLIWPVRGLGRILSEMSKAGVSVNRVADILAAEEEEEDANALRPPMNGDIAFHHINYCYEGQKPVLKDVDFTIPAGSTFAILGGTGSGKSTLMHLLDRLYDLPPECGSITVGGTDISKIQRSWLRRNIGIVLQEPFLFSRTIEENIRATRPGASLEEVRGAARIACVDSAIDGFGSGYETIVGERGVTLSGGQKQRVAIARMLMQQAPIMVFDDSLSAVDTETDEQIREALKANLGNSTVILISHRITTLMQADQILVLEDGAVEEIGTHEELLRKNGIYKKIHDIQMSSGDRSLLEQEVV</sequence>
<protein>
    <submittedName>
        <fullName evidence="12">Putative ABC transporter ATP-binding protein</fullName>
    </submittedName>
</protein>
<evidence type="ECO:0000256" key="7">
    <source>
        <dbReference type="ARBA" id="ARBA00022989"/>
    </source>
</evidence>
<evidence type="ECO:0000313" key="12">
    <source>
        <dbReference type="EMBL" id="MVB12713.1"/>
    </source>
</evidence>
<keyword evidence="7 9" id="KW-1133">Transmembrane helix</keyword>
<feature type="transmembrane region" description="Helical" evidence="9">
    <location>
        <begin position="75"/>
        <end position="95"/>
    </location>
</feature>
<dbReference type="Gene3D" id="1.20.1560.10">
    <property type="entry name" value="ABC transporter type 1, transmembrane domain"/>
    <property type="match status" value="1"/>
</dbReference>
<proteinExistence type="predicted"/>
<keyword evidence="8 9" id="KW-0472">Membrane</keyword>
<organism evidence="12 13">
    <name type="scientific">Caproicibacter fermentans</name>
    <dbReference type="NCBI Taxonomy" id="2576756"/>
    <lineage>
        <taxon>Bacteria</taxon>
        <taxon>Bacillati</taxon>
        <taxon>Bacillota</taxon>
        <taxon>Clostridia</taxon>
        <taxon>Eubacteriales</taxon>
        <taxon>Acutalibacteraceae</taxon>
        <taxon>Caproicibacter</taxon>
    </lineage>
</organism>
<dbReference type="EMBL" id="VWXL01000100">
    <property type="protein sequence ID" value="MVB12713.1"/>
    <property type="molecule type" value="Genomic_DNA"/>
</dbReference>
<feature type="domain" description="ABC transmembrane type-1" evidence="11">
    <location>
        <begin position="19"/>
        <end position="321"/>
    </location>
</feature>
<dbReference type="PROSITE" id="PS50893">
    <property type="entry name" value="ABC_TRANSPORTER_2"/>
    <property type="match status" value="1"/>
</dbReference>
<keyword evidence="5" id="KW-0547">Nucleotide-binding</keyword>
<dbReference type="GO" id="GO:0015421">
    <property type="term" value="F:ABC-type oligopeptide transporter activity"/>
    <property type="evidence" value="ECO:0007669"/>
    <property type="project" value="TreeGrafter"/>
</dbReference>
<dbReference type="InterPro" id="IPR027417">
    <property type="entry name" value="P-loop_NTPase"/>
</dbReference>
<feature type="domain" description="ABC transporter" evidence="10">
    <location>
        <begin position="353"/>
        <end position="589"/>
    </location>
</feature>
<evidence type="ECO:0000256" key="4">
    <source>
        <dbReference type="ARBA" id="ARBA00022692"/>
    </source>
</evidence>
<dbReference type="GO" id="GO:0005886">
    <property type="term" value="C:plasma membrane"/>
    <property type="evidence" value="ECO:0007669"/>
    <property type="project" value="UniProtKB-SubCell"/>
</dbReference>